<dbReference type="AlphaFoldDB" id="C1EGL9"/>
<dbReference type="Proteomes" id="UP000002009">
    <property type="component" value="Chromosome 14"/>
</dbReference>
<accession>C1EGL9</accession>
<evidence type="ECO:0000313" key="3">
    <source>
        <dbReference type="Proteomes" id="UP000002009"/>
    </source>
</evidence>
<sequence length="106" mass="10913">MAPKKAPAKKKATAVKGGVAKKPAAKAEPEATAEIPKGGTRAAKIESAVKAKGAKVSINPVKPGKGNFVVKTEKKTVISLIGLARPFPKLKALDMDKVCEDVLAAL</sequence>
<proteinExistence type="predicted"/>
<dbReference type="GeneID" id="8249022"/>
<dbReference type="PANTHER" id="PTHR33638:SF1">
    <property type="entry name" value="SELENOPROTEIN H"/>
    <property type="match status" value="1"/>
</dbReference>
<dbReference type="GO" id="GO:0005794">
    <property type="term" value="C:Golgi apparatus"/>
    <property type="evidence" value="ECO:0007669"/>
    <property type="project" value="TreeGrafter"/>
</dbReference>
<dbReference type="RefSeq" id="XP_002505890.1">
    <property type="nucleotide sequence ID" value="XM_002505844.1"/>
</dbReference>
<dbReference type="OrthoDB" id="1933874at2759"/>
<evidence type="ECO:0000313" key="2">
    <source>
        <dbReference type="EMBL" id="ACO67148.1"/>
    </source>
</evidence>
<dbReference type="EMBL" id="CP001332">
    <property type="protein sequence ID" value="ACO67148.1"/>
    <property type="molecule type" value="Genomic_DNA"/>
</dbReference>
<evidence type="ECO:0000256" key="1">
    <source>
        <dbReference type="SAM" id="MobiDB-lite"/>
    </source>
</evidence>
<feature type="compositionally biased region" description="Basic residues" evidence="1">
    <location>
        <begin position="1"/>
        <end position="13"/>
    </location>
</feature>
<feature type="region of interest" description="Disordered" evidence="1">
    <location>
        <begin position="1"/>
        <end position="39"/>
    </location>
</feature>
<name>C1EGL9_MICCC</name>
<protein>
    <submittedName>
        <fullName evidence="2">Selenoprotein h</fullName>
    </submittedName>
</protein>
<dbReference type="KEGG" id="mis:MICPUN_113704"/>
<dbReference type="InParanoid" id="C1EGL9"/>
<dbReference type="InterPro" id="IPR052674">
    <property type="entry name" value="SelWTH-like"/>
</dbReference>
<keyword evidence="3" id="KW-1185">Reference proteome</keyword>
<gene>
    <name evidence="2" type="primary">SELH</name>
    <name evidence="2" type="ORF">MICPUN_113704</name>
</gene>
<dbReference type="OMA" id="IEACKSX"/>
<dbReference type="PANTHER" id="PTHR33638">
    <property type="entry name" value="SELENOPROTEIN H"/>
    <property type="match status" value="1"/>
</dbReference>
<organism evidence="2 3">
    <name type="scientific">Micromonas commoda (strain RCC299 / NOUM17 / CCMP2709)</name>
    <name type="common">Picoplanktonic green alga</name>
    <dbReference type="NCBI Taxonomy" id="296587"/>
    <lineage>
        <taxon>Eukaryota</taxon>
        <taxon>Viridiplantae</taxon>
        <taxon>Chlorophyta</taxon>
        <taxon>Mamiellophyceae</taxon>
        <taxon>Mamiellales</taxon>
        <taxon>Mamiellaceae</taxon>
        <taxon>Micromonas</taxon>
    </lineage>
</organism>
<reference evidence="2 3" key="1">
    <citation type="journal article" date="2009" name="Science">
        <title>Green evolution and dynamic adaptations revealed by genomes of the marine picoeukaryotes Micromonas.</title>
        <authorList>
            <person name="Worden A.Z."/>
            <person name="Lee J.H."/>
            <person name="Mock T."/>
            <person name="Rouze P."/>
            <person name="Simmons M.P."/>
            <person name="Aerts A.L."/>
            <person name="Allen A.E."/>
            <person name="Cuvelier M.L."/>
            <person name="Derelle E."/>
            <person name="Everett M.V."/>
            <person name="Foulon E."/>
            <person name="Grimwood J."/>
            <person name="Gundlach H."/>
            <person name="Henrissat B."/>
            <person name="Napoli C."/>
            <person name="McDonald S.M."/>
            <person name="Parker M.S."/>
            <person name="Rombauts S."/>
            <person name="Salamov A."/>
            <person name="Von Dassow P."/>
            <person name="Badger J.H."/>
            <person name="Coutinho P.M."/>
            <person name="Demir E."/>
            <person name="Dubchak I."/>
            <person name="Gentemann C."/>
            <person name="Eikrem W."/>
            <person name="Gready J.E."/>
            <person name="John U."/>
            <person name="Lanier W."/>
            <person name="Lindquist E.A."/>
            <person name="Lucas S."/>
            <person name="Mayer K.F."/>
            <person name="Moreau H."/>
            <person name="Not F."/>
            <person name="Otillar R."/>
            <person name="Panaud O."/>
            <person name="Pangilinan J."/>
            <person name="Paulsen I."/>
            <person name="Piegu B."/>
            <person name="Poliakov A."/>
            <person name="Robbens S."/>
            <person name="Schmutz J."/>
            <person name="Toulza E."/>
            <person name="Wyss T."/>
            <person name="Zelensky A."/>
            <person name="Zhou K."/>
            <person name="Armbrust E.V."/>
            <person name="Bhattacharya D."/>
            <person name="Goodenough U.W."/>
            <person name="Van de Peer Y."/>
            <person name="Grigoriev I.V."/>
        </authorList>
    </citation>
    <scope>NUCLEOTIDE SEQUENCE [LARGE SCALE GENOMIC DNA]</scope>
    <source>
        <strain evidence="3">RCC299 / NOUM17</strain>
    </source>
</reference>